<dbReference type="SUPFAM" id="SSF51735">
    <property type="entry name" value="NAD(P)-binding Rossmann-fold domains"/>
    <property type="match status" value="1"/>
</dbReference>
<gene>
    <name evidence="3" type="ORF">KijC2</name>
</gene>
<evidence type="ECO:0000259" key="2">
    <source>
        <dbReference type="Pfam" id="PF01370"/>
    </source>
</evidence>
<dbReference type="InterPro" id="IPR036291">
    <property type="entry name" value="NAD(P)-bd_dom_sf"/>
</dbReference>
<accession>B3TMP6</accession>
<dbReference type="PANTHER" id="PTHR43245">
    <property type="entry name" value="BIFUNCTIONAL POLYMYXIN RESISTANCE PROTEIN ARNA"/>
    <property type="match status" value="1"/>
</dbReference>
<sequence>MRLAATPDDRPLITVLGASGFVGSAVTAALARRRCRVRAVARRPGAPVRPGAAEMEWCAADLTDTAQLARALAGSDAVLHLLLNDGGWRAAENDPGSERLNVGVMRALLEELAARDGRRPPALVVYAGAASQIGVPPDGPIDGSEPDAPLARYDRQKLAAERLLKEASAAGVVRGISLRLATVFGPGRGPRARDRGIVTTMARRALAGEPLTMWHDGSVRRDLIYVNDVARSFLAALDHPDPLAGRHWLVGTGSGQPLGRVFSMIAESVAAHTGRPPVPVVTVTPPGDAPHTDFKSLTLDPSRFREATGWEATVALPEALDRTVAGLAANP</sequence>
<dbReference type="Pfam" id="PF01370">
    <property type="entry name" value="Epimerase"/>
    <property type="match status" value="1"/>
</dbReference>
<feature type="domain" description="NAD-dependent epimerase/dehydratase" evidence="2">
    <location>
        <begin position="13"/>
        <end position="251"/>
    </location>
</feature>
<dbReference type="InterPro" id="IPR050177">
    <property type="entry name" value="Lipid_A_modif_metabolic_enz"/>
</dbReference>
<reference evidence="3" key="1">
    <citation type="journal article" date="2007" name="J. Am. Chem. Soc.">
        <title>Elucidation of the kijanimicin gene cluster: insights into the biosynthesis of spirotetronate antibiotics and nitrosugars.</title>
        <authorList>
            <person name="Zhang H."/>
            <person name="White-Phillip J.A."/>
            <person name="Melancon C.E."/>
            <person name="Kwon H.-J."/>
            <person name="Yu W.-L."/>
            <person name="Liu H.-W."/>
        </authorList>
    </citation>
    <scope>NUCLEOTIDE SEQUENCE</scope>
</reference>
<organism evidence="3">
    <name type="scientific">Actinomadura kijaniata</name>
    <dbReference type="NCBI Taxonomy" id="46161"/>
    <lineage>
        <taxon>Bacteria</taxon>
        <taxon>Bacillati</taxon>
        <taxon>Actinomycetota</taxon>
        <taxon>Actinomycetes</taxon>
        <taxon>Streptosporangiales</taxon>
        <taxon>Thermomonosporaceae</taxon>
        <taxon>Actinomadura</taxon>
    </lineage>
</organism>
<keyword evidence="1" id="KW-0812">Transmembrane</keyword>
<keyword evidence="1" id="KW-1133">Transmembrane helix</keyword>
<dbReference type="Gene3D" id="3.40.50.720">
    <property type="entry name" value="NAD(P)-binding Rossmann-like Domain"/>
    <property type="match status" value="1"/>
</dbReference>
<dbReference type="AlphaFoldDB" id="B3TMP6"/>
<proteinExistence type="predicted"/>
<evidence type="ECO:0000313" key="3">
    <source>
        <dbReference type="EMBL" id="ACB46476.1"/>
    </source>
</evidence>
<evidence type="ECO:0000256" key="1">
    <source>
        <dbReference type="SAM" id="Phobius"/>
    </source>
</evidence>
<name>B3TMP6_ACTKI</name>
<protein>
    <submittedName>
        <fullName evidence="3">Sugar 4-ketoreductase</fullName>
    </submittedName>
</protein>
<dbReference type="EMBL" id="EU301739">
    <property type="protein sequence ID" value="ACB46476.1"/>
    <property type="molecule type" value="Genomic_DNA"/>
</dbReference>
<feature type="transmembrane region" description="Helical" evidence="1">
    <location>
        <begin position="12"/>
        <end position="31"/>
    </location>
</feature>
<dbReference type="InterPro" id="IPR001509">
    <property type="entry name" value="Epimerase_deHydtase"/>
</dbReference>
<keyword evidence="1" id="KW-0472">Membrane</keyword>